<gene>
    <name evidence="1" type="ORF">Q8947_13655</name>
</gene>
<organism evidence="1 2">
    <name type="scientific">Yanghanlia caeni</name>
    <dbReference type="NCBI Taxonomy" id="3064283"/>
    <lineage>
        <taxon>Bacteria</taxon>
        <taxon>Pseudomonadati</taxon>
        <taxon>Pseudomonadota</taxon>
        <taxon>Betaproteobacteria</taxon>
        <taxon>Burkholderiales</taxon>
        <taxon>Alcaligenaceae</taxon>
        <taxon>Yanghanlia</taxon>
    </lineage>
</organism>
<dbReference type="EMBL" id="JAUZQE010000049">
    <property type="protein sequence ID" value="MDR4127022.1"/>
    <property type="molecule type" value="Genomic_DNA"/>
</dbReference>
<dbReference type="Gene3D" id="2.130.10.10">
    <property type="entry name" value="YVTN repeat-like/Quinoprotein amine dehydrogenase"/>
    <property type="match status" value="1"/>
</dbReference>
<dbReference type="RefSeq" id="WP_347287597.1">
    <property type="nucleotide sequence ID" value="NZ_JAUZQE010000049.1"/>
</dbReference>
<comment type="caution">
    <text evidence="1">The sequence shown here is derived from an EMBL/GenBank/DDBJ whole genome shotgun (WGS) entry which is preliminary data.</text>
</comment>
<evidence type="ECO:0008006" key="3">
    <source>
        <dbReference type="Google" id="ProtNLM"/>
    </source>
</evidence>
<accession>A0ABU1D9A1</accession>
<sequence length="442" mass="50539">MPDQYGAIERRIAHLLARFPLVKSWVKYGYARAAYVLSGACDEPASARGAVHQVGAPGVETFFGYYDKSPLSPNGWLLCHASGHPTNEQPRADRSIAVQVYDFRAGELNRAALSIDTQTYNWQQGARAHWLDGDTFVFNDFDATQQRYICRMWSIGQRREIRRYAQPVQDSWRNDYFLSLNYRRLQALRPDYGYRNLPPLGPDALADLEHDGIERVDYADGRHHLLYSLSQICRCGHEPVFDKAAHKVNHIMIGPDGRHFIFLHRYFVGRRKFDRLMLGSADGVELRVLSAHGMVSHCFWMNEGALLCYLRRPDGHDGYTIVDTASGAMRPLLEGRLDGLGDGHPHVHGHCFVTDTYPDKRRMQHLLIGDLHSGRIIELGRFHQGFRYGGETRCDLHPRFDTEGRHVFFDSVCSGRRRLHFLEVGTGLENEMTASPPVFERK</sequence>
<dbReference type="InterPro" id="IPR015943">
    <property type="entry name" value="WD40/YVTN_repeat-like_dom_sf"/>
</dbReference>
<keyword evidence="2" id="KW-1185">Reference proteome</keyword>
<evidence type="ECO:0000313" key="1">
    <source>
        <dbReference type="EMBL" id="MDR4127022.1"/>
    </source>
</evidence>
<evidence type="ECO:0000313" key="2">
    <source>
        <dbReference type="Proteomes" id="UP001232156"/>
    </source>
</evidence>
<dbReference type="SUPFAM" id="SSF82171">
    <property type="entry name" value="DPP6 N-terminal domain-like"/>
    <property type="match status" value="1"/>
</dbReference>
<name>A0ABU1D9A1_9BURK</name>
<dbReference type="Proteomes" id="UP001232156">
    <property type="component" value="Unassembled WGS sequence"/>
</dbReference>
<protein>
    <recommendedName>
        <fullName evidence="3">Glycosyl transferase</fullName>
    </recommendedName>
</protein>
<reference evidence="1 2" key="1">
    <citation type="submission" date="2023-08" db="EMBL/GenBank/DDBJ databases">
        <title>Alcaligenaceae gen. nov., a novel taxon isolated from the sludge of Yixing Pesticide Factory.</title>
        <authorList>
            <person name="Ruan L."/>
        </authorList>
    </citation>
    <scope>NUCLEOTIDE SEQUENCE [LARGE SCALE GENOMIC DNA]</scope>
    <source>
        <strain evidence="1 2">LG-2</strain>
    </source>
</reference>
<proteinExistence type="predicted"/>